<comment type="caution">
    <text evidence="4">The sequence shown here is derived from an EMBL/GenBank/DDBJ whole genome shotgun (WGS) entry which is preliminary data.</text>
</comment>
<evidence type="ECO:0000313" key="5">
    <source>
        <dbReference type="Proteomes" id="UP000076335"/>
    </source>
</evidence>
<reference evidence="4 5" key="1">
    <citation type="submission" date="2015-12" db="EMBL/GenBank/DDBJ databases">
        <title>Genome sequence of Thalassospira lucentensis MCCC 1A02072.</title>
        <authorList>
            <person name="Lu L."/>
            <person name="Lai Q."/>
            <person name="Shao Z."/>
            <person name="Qian P."/>
        </authorList>
    </citation>
    <scope>NUCLEOTIDE SEQUENCE [LARGE SCALE GENOMIC DNA]</scope>
    <source>
        <strain evidence="4 5">MCCC 1A02072</strain>
    </source>
</reference>
<organism evidence="4 5">
    <name type="scientific">Thalassospira lucentensis</name>
    <dbReference type="NCBI Taxonomy" id="168935"/>
    <lineage>
        <taxon>Bacteria</taxon>
        <taxon>Pseudomonadati</taxon>
        <taxon>Pseudomonadota</taxon>
        <taxon>Alphaproteobacteria</taxon>
        <taxon>Rhodospirillales</taxon>
        <taxon>Thalassospiraceae</taxon>
        <taxon>Thalassospira</taxon>
    </lineage>
</organism>
<feature type="active site" evidence="3">
    <location>
        <position position="47"/>
    </location>
</feature>
<keyword evidence="2 4" id="KW-0413">Isomerase</keyword>
<evidence type="ECO:0000256" key="1">
    <source>
        <dbReference type="ARBA" id="ARBA00008270"/>
    </source>
</evidence>
<dbReference type="RefSeq" id="WP_062949259.1">
    <property type="nucleotide sequence ID" value="NZ_LPVY01000003.1"/>
</dbReference>
<dbReference type="SUPFAM" id="SSF54506">
    <property type="entry name" value="Diaminopimelate epimerase-like"/>
    <property type="match status" value="1"/>
</dbReference>
<sequence>MTTLPIYQIDAFADRMFAGNPAAVVPLDSWLSDAVMQNIALENNLSETAFVVKLDPAKNDGADFHIRWFTPTVEVPLCGHATLASAFVIFNMLGFGGDLIRLQSASGILTARRDGDAIVLNFPKQSIAPDDVPAHVLAAISDARPTGTFRVASRDTDFVVVYDDASVVRNMTPDMSALGKLAERGVIVTAPGDQPGIDMVSRYFLPALGIDEDPVTGYMHCVVSPYWAERNGKSNVVGYQASKRGGIVDCTIDGDRVHLKGNALLYLKGEIYLPD</sequence>
<dbReference type="Gene3D" id="3.10.310.10">
    <property type="entry name" value="Diaminopimelate Epimerase, Chain A, domain 1"/>
    <property type="match status" value="2"/>
</dbReference>
<dbReference type="GO" id="GO:0005737">
    <property type="term" value="C:cytoplasm"/>
    <property type="evidence" value="ECO:0007669"/>
    <property type="project" value="TreeGrafter"/>
</dbReference>
<evidence type="ECO:0000256" key="2">
    <source>
        <dbReference type="ARBA" id="ARBA00023235"/>
    </source>
</evidence>
<dbReference type="PIRSF" id="PIRSF016184">
    <property type="entry name" value="PhzC_PhzF"/>
    <property type="match status" value="1"/>
</dbReference>
<accession>A0A154LAE5</accession>
<comment type="similarity">
    <text evidence="1">Belongs to the PhzF family.</text>
</comment>
<dbReference type="Proteomes" id="UP000076335">
    <property type="component" value="Unassembled WGS sequence"/>
</dbReference>
<dbReference type="InterPro" id="IPR003719">
    <property type="entry name" value="Phenazine_PhzF-like"/>
</dbReference>
<dbReference type="OrthoDB" id="9788221at2"/>
<dbReference type="GO" id="GO:0016853">
    <property type="term" value="F:isomerase activity"/>
    <property type="evidence" value="ECO:0007669"/>
    <property type="project" value="UniProtKB-KW"/>
</dbReference>
<proteinExistence type="inferred from homology"/>
<dbReference type="PANTHER" id="PTHR13774">
    <property type="entry name" value="PHENAZINE BIOSYNTHESIS PROTEIN"/>
    <property type="match status" value="1"/>
</dbReference>
<dbReference type="AlphaFoldDB" id="A0A154LAE5"/>
<dbReference type="NCBIfam" id="TIGR00654">
    <property type="entry name" value="PhzF_family"/>
    <property type="match status" value="1"/>
</dbReference>
<dbReference type="Pfam" id="PF02567">
    <property type="entry name" value="PhzC-PhzF"/>
    <property type="match status" value="1"/>
</dbReference>
<evidence type="ECO:0000313" key="4">
    <source>
        <dbReference type="EMBL" id="KZB68280.1"/>
    </source>
</evidence>
<evidence type="ECO:0000256" key="3">
    <source>
        <dbReference type="PIRSR" id="PIRSR016184-1"/>
    </source>
</evidence>
<protein>
    <submittedName>
        <fullName evidence="4">Isomerase</fullName>
    </submittedName>
</protein>
<name>A0A154LAE5_9PROT</name>
<dbReference type="PANTHER" id="PTHR13774:SF17">
    <property type="entry name" value="PHENAZINE BIOSYNTHESIS-LIKE DOMAIN-CONTAINING PROTEIN"/>
    <property type="match status" value="1"/>
</dbReference>
<dbReference type="EMBL" id="LPVY01000003">
    <property type="protein sequence ID" value="KZB68280.1"/>
    <property type="molecule type" value="Genomic_DNA"/>
</dbReference>
<gene>
    <name evidence="4" type="ORF">AUP42_12590</name>
</gene>